<dbReference type="GO" id="GO:0016020">
    <property type="term" value="C:membrane"/>
    <property type="evidence" value="ECO:0007669"/>
    <property type="project" value="InterPro"/>
</dbReference>
<evidence type="ECO:0000256" key="1">
    <source>
        <dbReference type="ARBA" id="ARBA00022679"/>
    </source>
</evidence>
<dbReference type="PANTHER" id="PTHR24421:SF63">
    <property type="entry name" value="SENSOR HISTIDINE KINASE DESK"/>
    <property type="match status" value="1"/>
</dbReference>
<feature type="transmembrane region" description="Helical" evidence="5">
    <location>
        <begin position="190"/>
        <end position="208"/>
    </location>
</feature>
<protein>
    <submittedName>
        <fullName evidence="7">Two-component system sensor histidine kinase DesK</fullName>
        <ecNumber evidence="7">2.7.13.3</ecNumber>
    </submittedName>
</protein>
<sequence length="418" mass="45417">MSDRDRGTLNIMNPDVERVTADRAEPADRDEFGTGPLGPGYQGPYGRDSDVTLWRALTFPGARKWYFGGIFALAWLVFLGVEYFSRVPNIWVGLGVGFFLVVFAAAFEICVPLTWWLRPEHRIWVVLGFWALTLGFWPIMQWSVAGTWAFVGTIAAMSMFTMRTTAGLVALIALMAVGFEYCGGVRGPDLVPLPAIIASISMMMAGFSRQIATVNELRATQHRMAALAVEEERGRVARDIHDILGHSLTVITVKAELAGRLVERDAIRAKAEINDVEQLSRAALTDVRATVAGYRDVNVVSELANARAVLEAAGITADLPTTTDTLPAEYRELAGWIIREGVTNVVRHSGATLCRVRMSPDMIEVADDGTGPQSGSAHCHANGLDGLRERVEAAGALLRIGTSDLGGFSLQIRSKGLT</sequence>
<dbReference type="InterPro" id="IPR036890">
    <property type="entry name" value="HATPase_C_sf"/>
</dbReference>
<feature type="region of interest" description="Disordered" evidence="4">
    <location>
        <begin position="19"/>
        <end position="43"/>
    </location>
</feature>
<dbReference type="SUPFAM" id="SSF55874">
    <property type="entry name" value="ATPase domain of HSP90 chaperone/DNA topoisomerase II/histidine kinase"/>
    <property type="match status" value="1"/>
</dbReference>
<evidence type="ECO:0000259" key="6">
    <source>
        <dbReference type="Pfam" id="PF07730"/>
    </source>
</evidence>
<dbReference type="AlphaFoldDB" id="A0A7Z0D3H7"/>
<dbReference type="InterPro" id="IPR050482">
    <property type="entry name" value="Sensor_HK_TwoCompSys"/>
</dbReference>
<dbReference type="Gene3D" id="1.20.5.1930">
    <property type="match status" value="1"/>
</dbReference>
<keyword evidence="5" id="KW-1133">Transmembrane helix</keyword>
<keyword evidence="1 7" id="KW-0808">Transferase</keyword>
<gene>
    <name evidence="7" type="ORF">BJY26_002510</name>
</gene>
<keyword evidence="5" id="KW-0812">Transmembrane</keyword>
<evidence type="ECO:0000256" key="2">
    <source>
        <dbReference type="ARBA" id="ARBA00022777"/>
    </source>
</evidence>
<proteinExistence type="predicted"/>
<evidence type="ECO:0000313" key="8">
    <source>
        <dbReference type="Proteomes" id="UP000539111"/>
    </source>
</evidence>
<dbReference type="InterPro" id="IPR011712">
    <property type="entry name" value="Sig_transdc_His_kin_sub3_dim/P"/>
</dbReference>
<evidence type="ECO:0000256" key="5">
    <source>
        <dbReference type="SAM" id="Phobius"/>
    </source>
</evidence>
<evidence type="ECO:0000313" key="7">
    <source>
        <dbReference type="EMBL" id="NYI68204.1"/>
    </source>
</evidence>
<dbReference type="RefSeq" id="WP_179428584.1">
    <property type="nucleotide sequence ID" value="NZ_JACBZP010000001.1"/>
</dbReference>
<reference evidence="7 8" key="1">
    <citation type="submission" date="2020-07" db="EMBL/GenBank/DDBJ databases">
        <title>Sequencing the genomes of 1000 actinobacteria strains.</title>
        <authorList>
            <person name="Klenk H.-P."/>
        </authorList>
    </citation>
    <scope>NUCLEOTIDE SEQUENCE [LARGE SCALE GENOMIC DNA]</scope>
    <source>
        <strain evidence="7 8">DSM 26341</strain>
    </source>
</reference>
<feature type="transmembrane region" description="Helical" evidence="5">
    <location>
        <begin position="90"/>
        <end position="111"/>
    </location>
</feature>
<comment type="caution">
    <text evidence="7">The sequence shown here is derived from an EMBL/GenBank/DDBJ whole genome shotgun (WGS) entry which is preliminary data.</text>
</comment>
<dbReference type="Gene3D" id="3.30.565.10">
    <property type="entry name" value="Histidine kinase-like ATPase, C-terminal domain"/>
    <property type="match status" value="1"/>
</dbReference>
<evidence type="ECO:0000256" key="4">
    <source>
        <dbReference type="SAM" id="MobiDB-lite"/>
    </source>
</evidence>
<feature type="domain" description="Signal transduction histidine kinase subgroup 3 dimerisation and phosphoacceptor" evidence="6">
    <location>
        <begin position="232"/>
        <end position="296"/>
    </location>
</feature>
<accession>A0A7Z0D3H7</accession>
<name>A0A7Z0D3H7_9MICO</name>
<dbReference type="Proteomes" id="UP000539111">
    <property type="component" value="Unassembled WGS sequence"/>
</dbReference>
<keyword evidence="2 7" id="KW-0418">Kinase</keyword>
<evidence type="ECO:0000256" key="3">
    <source>
        <dbReference type="ARBA" id="ARBA00023012"/>
    </source>
</evidence>
<keyword evidence="3" id="KW-0902">Two-component regulatory system</keyword>
<dbReference type="PANTHER" id="PTHR24421">
    <property type="entry name" value="NITRATE/NITRITE SENSOR PROTEIN NARX-RELATED"/>
    <property type="match status" value="1"/>
</dbReference>
<keyword evidence="8" id="KW-1185">Reference proteome</keyword>
<dbReference type="GO" id="GO:0046983">
    <property type="term" value="F:protein dimerization activity"/>
    <property type="evidence" value="ECO:0007669"/>
    <property type="project" value="InterPro"/>
</dbReference>
<feature type="compositionally biased region" description="Basic and acidic residues" evidence="4">
    <location>
        <begin position="19"/>
        <end position="32"/>
    </location>
</feature>
<dbReference type="Pfam" id="PF07730">
    <property type="entry name" value="HisKA_3"/>
    <property type="match status" value="1"/>
</dbReference>
<organism evidence="7 8">
    <name type="scientific">Spelaeicoccus albus</name>
    <dbReference type="NCBI Taxonomy" id="1280376"/>
    <lineage>
        <taxon>Bacteria</taxon>
        <taxon>Bacillati</taxon>
        <taxon>Actinomycetota</taxon>
        <taxon>Actinomycetes</taxon>
        <taxon>Micrococcales</taxon>
        <taxon>Brevibacteriaceae</taxon>
        <taxon>Spelaeicoccus</taxon>
    </lineage>
</organism>
<dbReference type="EC" id="2.7.13.3" evidence="7"/>
<feature type="transmembrane region" description="Helical" evidence="5">
    <location>
        <begin position="65"/>
        <end position="84"/>
    </location>
</feature>
<feature type="transmembrane region" description="Helical" evidence="5">
    <location>
        <begin position="123"/>
        <end position="142"/>
    </location>
</feature>
<keyword evidence="5" id="KW-0472">Membrane</keyword>
<dbReference type="GO" id="GO:0000155">
    <property type="term" value="F:phosphorelay sensor kinase activity"/>
    <property type="evidence" value="ECO:0007669"/>
    <property type="project" value="InterPro"/>
</dbReference>
<dbReference type="CDD" id="cd16917">
    <property type="entry name" value="HATPase_UhpB-NarQ-NarX-like"/>
    <property type="match status" value="1"/>
</dbReference>
<dbReference type="EMBL" id="JACBZP010000001">
    <property type="protein sequence ID" value="NYI68204.1"/>
    <property type="molecule type" value="Genomic_DNA"/>
</dbReference>
<feature type="transmembrane region" description="Helical" evidence="5">
    <location>
        <begin position="148"/>
        <end position="178"/>
    </location>
</feature>